<dbReference type="Proteomes" id="UP000280501">
    <property type="component" value="Unassembled WGS sequence"/>
</dbReference>
<keyword evidence="3" id="KW-1185">Reference proteome</keyword>
<organism evidence="2 3">
    <name type="scientific">Myceligenerans xiligouense</name>
    <dbReference type="NCBI Taxonomy" id="253184"/>
    <lineage>
        <taxon>Bacteria</taxon>
        <taxon>Bacillati</taxon>
        <taxon>Actinomycetota</taxon>
        <taxon>Actinomycetes</taxon>
        <taxon>Micrococcales</taxon>
        <taxon>Promicromonosporaceae</taxon>
        <taxon>Myceligenerans</taxon>
    </lineage>
</organism>
<comment type="caution">
    <text evidence="2">The sequence shown here is derived from an EMBL/GenBank/DDBJ whole genome shotgun (WGS) entry which is preliminary data.</text>
</comment>
<reference evidence="2 3" key="1">
    <citation type="submission" date="2018-11" db="EMBL/GenBank/DDBJ databases">
        <title>Sequencing the genomes of 1000 actinobacteria strains.</title>
        <authorList>
            <person name="Klenk H.-P."/>
        </authorList>
    </citation>
    <scope>NUCLEOTIDE SEQUENCE [LARGE SCALE GENOMIC DNA]</scope>
    <source>
        <strain evidence="2 3">DSM 15700</strain>
    </source>
</reference>
<dbReference type="EMBL" id="RKQZ01000001">
    <property type="protein sequence ID" value="RPF22057.1"/>
    <property type="molecule type" value="Genomic_DNA"/>
</dbReference>
<gene>
    <name evidence="2" type="ORF">EDD34_2701</name>
</gene>
<sequence>MGMTQGRGSDVVAASTRVPRPVPPGVRALLRRADAELAQAHAAPRPEDRFRHAHLAAIRAAAAVLALRGRPSARSGARTVWEMLVRVEPDLAPWSGYFASGASLRAAVDAGRTGEVDASRADEIVACAEDFRDEVAMLADPDAAFAHRPHLRLVPEAS</sequence>
<evidence type="ECO:0000313" key="2">
    <source>
        <dbReference type="EMBL" id="RPF22057.1"/>
    </source>
</evidence>
<dbReference type="Pfam" id="PF18726">
    <property type="entry name" value="HEPN_SAV_6107"/>
    <property type="match status" value="1"/>
</dbReference>
<dbReference type="OrthoDB" id="5148360at2"/>
<evidence type="ECO:0000259" key="1">
    <source>
        <dbReference type="Pfam" id="PF18726"/>
    </source>
</evidence>
<feature type="domain" description="SAV-6107-like HEPN" evidence="1">
    <location>
        <begin position="40"/>
        <end position="135"/>
    </location>
</feature>
<dbReference type="AlphaFoldDB" id="A0A3N4YPJ6"/>
<accession>A0A3N4YPJ6</accession>
<name>A0A3N4YPJ6_9MICO</name>
<proteinExistence type="predicted"/>
<dbReference type="InterPro" id="IPR040891">
    <property type="entry name" value="HEPN_SAV_6107"/>
</dbReference>
<protein>
    <recommendedName>
        <fullName evidence="1">SAV-6107-like HEPN domain-containing protein</fullName>
    </recommendedName>
</protein>
<evidence type="ECO:0000313" key="3">
    <source>
        <dbReference type="Proteomes" id="UP000280501"/>
    </source>
</evidence>